<dbReference type="HOGENOM" id="CLU_107261_0_0_1"/>
<dbReference type="Proteomes" id="UP000022910">
    <property type="component" value="Unassembled WGS sequence"/>
</dbReference>
<comment type="caution">
    <text evidence="1">The sequence shown here is derived from an EMBL/GenBank/DDBJ whole genome shotgun (WGS) entry which is preliminary data.</text>
</comment>
<dbReference type="STRING" id="1432141.A0A015MZS4"/>
<name>A0A015MZS4_RHIIW</name>
<dbReference type="OrthoDB" id="10003658at2759"/>
<accession>A0A015MZS4</accession>
<organism evidence="1 2">
    <name type="scientific">Rhizophagus irregularis (strain DAOM 197198w)</name>
    <name type="common">Glomus intraradices</name>
    <dbReference type="NCBI Taxonomy" id="1432141"/>
    <lineage>
        <taxon>Eukaryota</taxon>
        <taxon>Fungi</taxon>
        <taxon>Fungi incertae sedis</taxon>
        <taxon>Mucoromycota</taxon>
        <taxon>Glomeromycotina</taxon>
        <taxon>Glomeromycetes</taxon>
        <taxon>Glomerales</taxon>
        <taxon>Glomeraceae</taxon>
        <taxon>Rhizophagus</taxon>
    </lineage>
</organism>
<evidence type="ECO:0000313" key="2">
    <source>
        <dbReference type="Proteomes" id="UP000022910"/>
    </source>
</evidence>
<evidence type="ECO:0000313" key="1">
    <source>
        <dbReference type="EMBL" id="EXX72288.1"/>
    </source>
</evidence>
<dbReference type="AlphaFoldDB" id="A0A015MZS4"/>
<reference evidence="1 2" key="1">
    <citation type="submission" date="2014-02" db="EMBL/GenBank/DDBJ databases">
        <title>Single nucleus genome sequencing reveals high similarity among nuclei of an endomycorrhizal fungus.</title>
        <authorList>
            <person name="Lin K."/>
            <person name="Geurts R."/>
            <person name="Zhang Z."/>
            <person name="Limpens E."/>
            <person name="Saunders D.G."/>
            <person name="Mu D."/>
            <person name="Pang E."/>
            <person name="Cao H."/>
            <person name="Cha H."/>
            <person name="Lin T."/>
            <person name="Zhou Q."/>
            <person name="Shang Y."/>
            <person name="Li Y."/>
            <person name="Ivanov S."/>
            <person name="Sharma T."/>
            <person name="Velzen R.V."/>
            <person name="Ruijter N.D."/>
            <person name="Aanen D.K."/>
            <person name="Win J."/>
            <person name="Kamoun S."/>
            <person name="Bisseling T."/>
            <person name="Huang S."/>
        </authorList>
    </citation>
    <scope>NUCLEOTIDE SEQUENCE [LARGE SCALE GENOMIC DNA]</scope>
    <source>
        <strain evidence="2">DAOM197198w</strain>
    </source>
</reference>
<keyword evidence="2" id="KW-1185">Reference proteome</keyword>
<protein>
    <submittedName>
        <fullName evidence="1">Uncharacterized protein</fullName>
    </submittedName>
</protein>
<proteinExistence type="predicted"/>
<sequence>MSILNLGLQSVGLMRTEMNDESEKLMSKCGTMNEIRKIAEENPTLKGDLIASLQAPINLIHNVFSRQSLKDEPFETFTAASETEMERFWETIQLVDGSVTNEDCTAEHIKQRPLLQEFLEHCCTAKHYSFTIKKCGEPSCTICRSPRCSPEDFEQLYRLPDPVPGEDMHYKSFEELYGKQTTEDHRPSLILRTLKQK</sequence>
<gene>
    <name evidence="1" type="ORF">RirG_070720</name>
</gene>
<dbReference type="EMBL" id="JEMT01015690">
    <property type="protein sequence ID" value="EXX72288.1"/>
    <property type="molecule type" value="Genomic_DNA"/>
</dbReference>